<organism evidence="1 2">
    <name type="scientific">Octadecabacter dasysiphoniae</name>
    <dbReference type="NCBI Taxonomy" id="2909341"/>
    <lineage>
        <taxon>Bacteria</taxon>
        <taxon>Pseudomonadati</taxon>
        <taxon>Pseudomonadota</taxon>
        <taxon>Alphaproteobacteria</taxon>
        <taxon>Rhodobacterales</taxon>
        <taxon>Roseobacteraceae</taxon>
        <taxon>Octadecabacter</taxon>
    </lineage>
</organism>
<keyword evidence="2" id="KW-1185">Reference proteome</keyword>
<accession>A0ABS9CZK1</accession>
<name>A0ABS9CZK1_9RHOB</name>
<reference evidence="1 2" key="1">
    <citation type="submission" date="2022-01" db="EMBL/GenBank/DDBJ databases">
        <title>Octadecabacter sp. nov., isolated from a marine alga.</title>
        <authorList>
            <person name="Jin M.S."/>
            <person name="Kim H.M."/>
            <person name="Han D.M."/>
            <person name="Jung J.J."/>
            <person name="Jeon C.O."/>
        </authorList>
    </citation>
    <scope>NUCLEOTIDE SEQUENCE [LARGE SCALE GENOMIC DNA]</scope>
    <source>
        <strain evidence="1 2">G9-8</strain>
    </source>
</reference>
<dbReference type="EMBL" id="JAKGAQ010000005">
    <property type="protein sequence ID" value="MCF2872706.1"/>
    <property type="molecule type" value="Genomic_DNA"/>
</dbReference>
<comment type="caution">
    <text evidence="1">The sequence shown here is derived from an EMBL/GenBank/DDBJ whole genome shotgun (WGS) entry which is preliminary data.</text>
</comment>
<evidence type="ECO:0000313" key="2">
    <source>
        <dbReference type="Proteomes" id="UP001200557"/>
    </source>
</evidence>
<dbReference type="Proteomes" id="UP001200557">
    <property type="component" value="Unassembled WGS sequence"/>
</dbReference>
<sequence length="84" mass="9560">MTFAKLDRFLLPTASTLIDAARRVFQANQDIPAMAAPVAQAVVSDDHSRYARLLENELDRQHLTDVEREDTDMLNRVRAALYDD</sequence>
<dbReference type="RefSeq" id="WP_235227035.1">
    <property type="nucleotide sequence ID" value="NZ_JAKGAQ010000005.1"/>
</dbReference>
<evidence type="ECO:0000313" key="1">
    <source>
        <dbReference type="EMBL" id="MCF2872706.1"/>
    </source>
</evidence>
<protein>
    <submittedName>
        <fullName evidence="1">Uncharacterized protein</fullName>
    </submittedName>
</protein>
<proteinExistence type="predicted"/>
<gene>
    <name evidence="1" type="ORF">L0664_16670</name>
</gene>